<dbReference type="Proteomes" id="UP001056201">
    <property type="component" value="Chromosome 1"/>
</dbReference>
<sequence>MIRKAGIVAGEWAALESATASLQDEVEHMVDSLIRLAPVPALPTAGADVLRTRLLSDHQRLACYLTSLLEDLAKLAGLGLAGASHLLDPCAQLSTPAVRRQQRLCATHVLGSLTMITDRVMQARDRVSERITHLQSVADPASCSKDPADEQAWESARAQAAHLLQGLRLA</sequence>
<proteinExistence type="predicted"/>
<dbReference type="RefSeq" id="WP_250196123.1">
    <property type="nucleotide sequence ID" value="NZ_CP097635.1"/>
</dbReference>
<reference evidence="1" key="1">
    <citation type="submission" date="2022-05" db="EMBL/GenBank/DDBJ databases">
        <title>An RpoN-dependent PEP-CTERM gene is involved in floc formation of an Aquincola tertiaricarbonis strain.</title>
        <authorList>
            <person name="Qiu D."/>
            <person name="Xia M."/>
        </authorList>
    </citation>
    <scope>NUCLEOTIDE SEQUENCE</scope>
    <source>
        <strain evidence="1">RN12</strain>
    </source>
</reference>
<gene>
    <name evidence="1" type="ORF">MW290_04760</name>
</gene>
<evidence type="ECO:0000313" key="2">
    <source>
        <dbReference type="Proteomes" id="UP001056201"/>
    </source>
</evidence>
<organism evidence="1 2">
    <name type="scientific">Aquincola tertiaricarbonis</name>
    <dbReference type="NCBI Taxonomy" id="391953"/>
    <lineage>
        <taxon>Bacteria</taxon>
        <taxon>Pseudomonadati</taxon>
        <taxon>Pseudomonadota</taxon>
        <taxon>Betaproteobacteria</taxon>
        <taxon>Burkholderiales</taxon>
        <taxon>Sphaerotilaceae</taxon>
        <taxon>Aquincola</taxon>
    </lineage>
</organism>
<name>A0ABY4S652_AQUTE</name>
<accession>A0ABY4S652</accession>
<keyword evidence="2" id="KW-1185">Reference proteome</keyword>
<protein>
    <submittedName>
        <fullName evidence="1">Uncharacterized protein</fullName>
    </submittedName>
</protein>
<evidence type="ECO:0000313" key="1">
    <source>
        <dbReference type="EMBL" id="URI07899.1"/>
    </source>
</evidence>
<dbReference type="EMBL" id="CP097635">
    <property type="protein sequence ID" value="URI07899.1"/>
    <property type="molecule type" value="Genomic_DNA"/>
</dbReference>